<dbReference type="PANTHER" id="PTHR43420:SF47">
    <property type="entry name" value="N-ACETYLTRANSFERASE DOMAIN-CONTAINING PROTEIN"/>
    <property type="match status" value="1"/>
</dbReference>
<keyword evidence="2" id="KW-0012">Acyltransferase</keyword>
<evidence type="ECO:0000256" key="2">
    <source>
        <dbReference type="ARBA" id="ARBA00023315"/>
    </source>
</evidence>
<dbReference type="SUPFAM" id="SSF55729">
    <property type="entry name" value="Acyl-CoA N-acyltransferases (Nat)"/>
    <property type="match status" value="1"/>
</dbReference>
<dbReference type="Proteomes" id="UP001317629">
    <property type="component" value="Chromosome"/>
</dbReference>
<protein>
    <submittedName>
        <fullName evidence="4">N-acetyltransferase</fullName>
    </submittedName>
</protein>
<feature type="domain" description="N-acetyltransferase" evidence="3">
    <location>
        <begin position="1"/>
        <end position="163"/>
    </location>
</feature>
<dbReference type="Gene3D" id="3.40.630.30">
    <property type="match status" value="1"/>
</dbReference>
<accession>A0ABN6VC44</accession>
<evidence type="ECO:0000256" key="1">
    <source>
        <dbReference type="ARBA" id="ARBA00022679"/>
    </source>
</evidence>
<proteinExistence type="predicted"/>
<keyword evidence="1" id="KW-0808">Transferase</keyword>
<dbReference type="PROSITE" id="PS51186">
    <property type="entry name" value="GNAT"/>
    <property type="match status" value="1"/>
</dbReference>
<name>A0ABN6VC44_9HYPH</name>
<gene>
    <name evidence="4" type="ORF">SS37A_07780</name>
</gene>
<organism evidence="4 5">
    <name type="scientific">Methylocystis iwaonis</name>
    <dbReference type="NCBI Taxonomy" id="2885079"/>
    <lineage>
        <taxon>Bacteria</taxon>
        <taxon>Pseudomonadati</taxon>
        <taxon>Pseudomonadota</taxon>
        <taxon>Alphaproteobacteria</taxon>
        <taxon>Hyphomicrobiales</taxon>
        <taxon>Methylocystaceae</taxon>
        <taxon>Methylocystis</taxon>
    </lineage>
</organism>
<dbReference type="PANTHER" id="PTHR43420">
    <property type="entry name" value="ACETYLTRANSFERASE"/>
    <property type="match status" value="1"/>
</dbReference>
<dbReference type="InterPro" id="IPR050680">
    <property type="entry name" value="YpeA/RimI_acetyltransf"/>
</dbReference>
<evidence type="ECO:0000313" key="4">
    <source>
        <dbReference type="EMBL" id="BDV33249.1"/>
    </source>
</evidence>
<dbReference type="Pfam" id="PF00583">
    <property type="entry name" value="Acetyltransf_1"/>
    <property type="match status" value="1"/>
</dbReference>
<evidence type="ECO:0000259" key="3">
    <source>
        <dbReference type="PROSITE" id="PS51186"/>
    </source>
</evidence>
<keyword evidence="5" id="KW-1185">Reference proteome</keyword>
<sequence length="163" mass="18100">MTIRRLLAADAEAFHHLRLEAFRLEPRCFRYAPQDEAGVGAAERAARLERDFVAGYFADDALAGAAGLAFFSGAKLGHKALLWGMYLRAAHRGSGAADRLMDALLEQARLRAEIVTLTVVDENARAKRFYERWGFTTYGVEPHAAKLGDGDYLDEALMALRLR</sequence>
<evidence type="ECO:0000313" key="5">
    <source>
        <dbReference type="Proteomes" id="UP001317629"/>
    </source>
</evidence>
<reference evidence="4 5" key="1">
    <citation type="journal article" date="2023" name="Int. J. Syst. Evol. Microbiol.">
        <title>Methylocystis iwaonis sp. nov., a type II methane-oxidizing bacterium from surface soil of a rice paddy field in Japan, and emended description of the genus Methylocystis (ex Whittenbury et al. 1970) Bowman et al. 1993.</title>
        <authorList>
            <person name="Kaise H."/>
            <person name="Sawadogo J.B."/>
            <person name="Alam M.S."/>
            <person name="Ueno C."/>
            <person name="Dianou D."/>
            <person name="Shinjo R."/>
            <person name="Asakawa S."/>
        </authorList>
    </citation>
    <scope>NUCLEOTIDE SEQUENCE [LARGE SCALE GENOMIC DNA]</scope>
    <source>
        <strain evidence="4 5">SS37A-Re</strain>
    </source>
</reference>
<dbReference type="InterPro" id="IPR016181">
    <property type="entry name" value="Acyl_CoA_acyltransferase"/>
</dbReference>
<dbReference type="EMBL" id="AP027142">
    <property type="protein sequence ID" value="BDV33249.1"/>
    <property type="molecule type" value="Genomic_DNA"/>
</dbReference>
<dbReference type="InterPro" id="IPR000182">
    <property type="entry name" value="GNAT_dom"/>
</dbReference>
<dbReference type="RefSeq" id="WP_281930618.1">
    <property type="nucleotide sequence ID" value="NZ_AP027142.1"/>
</dbReference>